<dbReference type="PANTHER" id="PTHR19857:SF19">
    <property type="entry name" value="26S PROTEASOME REGULATORY SUBUNIT RPN14"/>
    <property type="match status" value="1"/>
</dbReference>
<feature type="repeat" description="WD" evidence="5">
    <location>
        <begin position="175"/>
        <end position="216"/>
    </location>
</feature>
<dbReference type="InterPro" id="IPR036322">
    <property type="entry name" value="WD40_repeat_dom_sf"/>
</dbReference>
<evidence type="ECO:0000256" key="3">
    <source>
        <dbReference type="ARBA" id="ARBA00022942"/>
    </source>
</evidence>
<evidence type="ECO:0000313" key="6">
    <source>
        <dbReference type="Proteomes" id="UP000504629"/>
    </source>
</evidence>
<dbReference type="OrthoDB" id="27537at2759"/>
<dbReference type="SMART" id="SM00320">
    <property type="entry name" value="WD40"/>
    <property type="match status" value="5"/>
</dbReference>
<dbReference type="CTD" id="36791"/>
<dbReference type="RefSeq" id="XP_028043624.1">
    <property type="nucleotide sequence ID" value="XM_028187823.1"/>
</dbReference>
<dbReference type="InterPro" id="IPR015943">
    <property type="entry name" value="WD40/YVTN_repeat-like_dom_sf"/>
</dbReference>
<dbReference type="InterPro" id="IPR001680">
    <property type="entry name" value="WD40_rpt"/>
</dbReference>
<dbReference type="InterPro" id="IPR051179">
    <property type="entry name" value="WD_repeat_multifunction"/>
</dbReference>
<dbReference type="Gene3D" id="2.130.10.10">
    <property type="entry name" value="YVTN repeat-like/Quinoprotein amine dehydrogenase"/>
    <property type="match status" value="2"/>
</dbReference>
<gene>
    <name evidence="7" type="primary">LOC114253064</name>
</gene>
<dbReference type="PANTHER" id="PTHR19857">
    <property type="entry name" value="MITOCHONDRIAL DIVISION PROTEIN 1-RELATED"/>
    <property type="match status" value="1"/>
</dbReference>
<evidence type="ECO:0000256" key="2">
    <source>
        <dbReference type="ARBA" id="ARBA00022737"/>
    </source>
</evidence>
<dbReference type="PROSITE" id="PS50294">
    <property type="entry name" value="WD_REPEATS_REGION"/>
    <property type="match status" value="2"/>
</dbReference>
<proteinExistence type="inferred from homology"/>
<evidence type="ECO:0000256" key="4">
    <source>
        <dbReference type="ARBA" id="ARBA00038321"/>
    </source>
</evidence>
<comment type="similarity">
    <text evidence="4">Belongs to the WD repeat PAAF1/RPN14 family.</text>
</comment>
<dbReference type="GO" id="GO:0000502">
    <property type="term" value="C:proteasome complex"/>
    <property type="evidence" value="ECO:0007669"/>
    <property type="project" value="UniProtKB-KW"/>
</dbReference>
<dbReference type="Pfam" id="PF00400">
    <property type="entry name" value="WD40"/>
    <property type="match status" value="3"/>
</dbReference>
<evidence type="ECO:0000256" key="5">
    <source>
        <dbReference type="PROSITE-ProRule" id="PRU00221"/>
    </source>
</evidence>
<evidence type="ECO:0000256" key="1">
    <source>
        <dbReference type="ARBA" id="ARBA00022574"/>
    </source>
</evidence>
<dbReference type="KEGG" id="bman:114253064"/>
<dbReference type="InterPro" id="IPR019775">
    <property type="entry name" value="WD40_repeat_CS"/>
</dbReference>
<name>A0A6J2KTW8_BOMMA</name>
<sequence>MSLPNAKPVITIQSDWNSILRLPNGQVWISSKVLNELSTQDTLTRSGNKSDGNIKINISKNYEYISLSNLSLVVKHIESELKAVFVAPTKDHNIHDKAILSVALAENSLTVSSCEADKLLVWDSRTGDQLLDLKGHGGPVYKCRFFPSGIVVLSAGADGSCRIWSAETGINPVLLKGHTMSISDISIIDRGNNIVSVSRDGSAKLWDVGKSNCLDNIVEGHGQINCCTITTTTDEVKVDNEREVGTSNKLLILGFESGLIMCAHIAKRQELFTKQIDSACNACIVVGQSIIIGCNNGKVVQLNLQDGNLISELYESASPVLSLTILANQMFAIGRQDGTCTVISLLEQHKNTRVYLTGPDCDGVRDIAFNGKWILTACRDTIIRKYDYNQINVHFK</sequence>
<reference evidence="7" key="1">
    <citation type="submission" date="2025-08" db="UniProtKB">
        <authorList>
            <consortium name="RefSeq"/>
        </authorList>
    </citation>
    <scope>IDENTIFICATION</scope>
    <source>
        <tissue evidence="7">Silk gland</tissue>
    </source>
</reference>
<keyword evidence="1 5" id="KW-0853">WD repeat</keyword>
<feature type="repeat" description="WD" evidence="5">
    <location>
        <begin position="133"/>
        <end position="169"/>
    </location>
</feature>
<dbReference type="Proteomes" id="UP000504629">
    <property type="component" value="Unplaced"/>
</dbReference>
<dbReference type="PROSITE" id="PS00678">
    <property type="entry name" value="WD_REPEATS_1"/>
    <property type="match status" value="1"/>
</dbReference>
<evidence type="ECO:0000313" key="7">
    <source>
        <dbReference type="RefSeq" id="XP_028043624.1"/>
    </source>
</evidence>
<dbReference type="SUPFAM" id="SSF50978">
    <property type="entry name" value="WD40 repeat-like"/>
    <property type="match status" value="1"/>
</dbReference>
<dbReference type="GeneID" id="114253064"/>
<keyword evidence="3" id="KW-0647">Proteasome</keyword>
<keyword evidence="6" id="KW-1185">Reference proteome</keyword>
<dbReference type="AlphaFoldDB" id="A0A6J2KTW8"/>
<keyword evidence="2" id="KW-0677">Repeat</keyword>
<organism evidence="6 7">
    <name type="scientific">Bombyx mandarina</name>
    <name type="common">Wild silk moth</name>
    <name type="synonym">Wild silkworm</name>
    <dbReference type="NCBI Taxonomy" id="7092"/>
    <lineage>
        <taxon>Eukaryota</taxon>
        <taxon>Metazoa</taxon>
        <taxon>Ecdysozoa</taxon>
        <taxon>Arthropoda</taxon>
        <taxon>Hexapoda</taxon>
        <taxon>Insecta</taxon>
        <taxon>Pterygota</taxon>
        <taxon>Neoptera</taxon>
        <taxon>Endopterygota</taxon>
        <taxon>Lepidoptera</taxon>
        <taxon>Glossata</taxon>
        <taxon>Ditrysia</taxon>
        <taxon>Bombycoidea</taxon>
        <taxon>Bombycidae</taxon>
        <taxon>Bombycinae</taxon>
        <taxon>Bombyx</taxon>
    </lineage>
</organism>
<accession>A0A6J2KTW8</accession>
<dbReference type="PROSITE" id="PS50082">
    <property type="entry name" value="WD_REPEATS_2"/>
    <property type="match status" value="2"/>
</dbReference>
<protein>
    <submittedName>
        <fullName evidence="7">Proteasomal ATPase-associated factor 1-like</fullName>
    </submittedName>
</protein>